<dbReference type="WBParaSite" id="L893_g32349.t1">
    <property type="protein sequence ID" value="L893_g32349.t1"/>
    <property type="gene ID" value="L893_g32349"/>
</dbReference>
<accession>A0A1I8A3L5</accession>
<dbReference type="Proteomes" id="UP000095287">
    <property type="component" value="Unplaced"/>
</dbReference>
<keyword evidence="2" id="KW-1185">Reference proteome</keyword>
<proteinExistence type="predicted"/>
<protein>
    <submittedName>
        <fullName evidence="3">Uncharacterized protein</fullName>
    </submittedName>
</protein>
<evidence type="ECO:0000313" key="3">
    <source>
        <dbReference type="WBParaSite" id="L893_g32349.t1"/>
    </source>
</evidence>
<feature type="compositionally biased region" description="Polar residues" evidence="1">
    <location>
        <begin position="18"/>
        <end position="30"/>
    </location>
</feature>
<organism evidence="2 3">
    <name type="scientific">Steinernema glaseri</name>
    <dbReference type="NCBI Taxonomy" id="37863"/>
    <lineage>
        <taxon>Eukaryota</taxon>
        <taxon>Metazoa</taxon>
        <taxon>Ecdysozoa</taxon>
        <taxon>Nematoda</taxon>
        <taxon>Chromadorea</taxon>
        <taxon>Rhabditida</taxon>
        <taxon>Tylenchina</taxon>
        <taxon>Panagrolaimomorpha</taxon>
        <taxon>Strongyloidoidea</taxon>
        <taxon>Steinernematidae</taxon>
        <taxon>Steinernema</taxon>
    </lineage>
</organism>
<reference evidence="3" key="1">
    <citation type="submission" date="2016-11" db="UniProtKB">
        <authorList>
            <consortium name="WormBaseParasite"/>
        </authorList>
    </citation>
    <scope>IDENTIFICATION</scope>
</reference>
<feature type="region of interest" description="Disordered" evidence="1">
    <location>
        <begin position="1"/>
        <end position="30"/>
    </location>
</feature>
<name>A0A1I8A3L5_9BILA</name>
<evidence type="ECO:0000313" key="2">
    <source>
        <dbReference type="Proteomes" id="UP000095287"/>
    </source>
</evidence>
<evidence type="ECO:0000256" key="1">
    <source>
        <dbReference type="SAM" id="MobiDB-lite"/>
    </source>
</evidence>
<dbReference type="AlphaFoldDB" id="A0A1I8A3L5"/>
<sequence>MIDHFHPTLSFPIRTREASPSVQHTPLSPATSKQDACIFDLWVVRDPGALVRSHQQHQQDGLAEEAHIKQRTNAAIDRRTRSFDRALFRWPRTGPLPSPTVAVQLTAAPTPSCCC</sequence>